<evidence type="ECO:0000256" key="2">
    <source>
        <dbReference type="ARBA" id="ARBA00022737"/>
    </source>
</evidence>
<evidence type="ECO:0000313" key="5">
    <source>
        <dbReference type="Proteomes" id="UP001054837"/>
    </source>
</evidence>
<dbReference type="PANTHER" id="PTHR46344">
    <property type="entry name" value="OS02G0202900 PROTEIN"/>
    <property type="match status" value="1"/>
</dbReference>
<dbReference type="Pfam" id="PF24681">
    <property type="entry name" value="Kelch_KLHDC2_KLHL20_DRC7"/>
    <property type="match status" value="1"/>
</dbReference>
<dbReference type="SMART" id="SM00612">
    <property type="entry name" value="Kelch"/>
    <property type="match status" value="6"/>
</dbReference>
<dbReference type="InterPro" id="IPR006652">
    <property type="entry name" value="Kelch_1"/>
</dbReference>
<dbReference type="InterPro" id="IPR015915">
    <property type="entry name" value="Kelch-typ_b-propeller"/>
</dbReference>
<accession>A0AAV4PG42</accession>
<sequence length="436" mass="48469">MRKAPALKGKAKRSSSKLCRNGKIPSFTNVGEEPLQPQWEPEIIDSRDALAGMVANVPKGQIKEKGNKDYYSDEDAALENEEEHAQANLRNAGSDEELYRAIVVVGGFNAKEAYEQEPDVQKTKRRSSCCASSKDNGSSMLLYDPASDQWSVIGQLPKPRHHHRLIYLKNVLYTIGGCDPEVTKQGKMVPLRSGHSFDLASKKWRKLPKMRHSRMYHGTAALQGKIYVVGGKDETDNMLDSVEVYDPEKNAWYELNSHLDSPSMGVGVCTHGGQLWVIGGMVQSKAGKIDLVKDVKRYDPNNQSWNHDIPDIPFPRAFIGAVECGKRLYVIGGTSYADIDIYSEELNSLDDVLVYEDVKRKWQASVPMPSPRHFVATATVGRSIFVLGGLTSFKKEALDEVILFTENTKQWHPCSTLPVPLCGFATASVPSIIENK</sequence>
<evidence type="ECO:0000256" key="3">
    <source>
        <dbReference type="SAM" id="MobiDB-lite"/>
    </source>
</evidence>
<dbReference type="AlphaFoldDB" id="A0AAV4PG42"/>
<dbReference type="SUPFAM" id="SSF117281">
    <property type="entry name" value="Kelch motif"/>
    <property type="match status" value="1"/>
</dbReference>
<protein>
    <submittedName>
        <fullName evidence="4">Beta-scruin</fullName>
    </submittedName>
</protein>
<dbReference type="Pfam" id="PF01344">
    <property type="entry name" value="Kelch_1"/>
    <property type="match status" value="1"/>
</dbReference>
<comment type="caution">
    <text evidence="4">The sequence shown here is derived from an EMBL/GenBank/DDBJ whole genome shotgun (WGS) entry which is preliminary data.</text>
</comment>
<dbReference type="PANTHER" id="PTHR46344:SF27">
    <property type="entry name" value="KELCH REPEAT SUPERFAMILY PROTEIN"/>
    <property type="match status" value="1"/>
</dbReference>
<keyword evidence="2" id="KW-0677">Repeat</keyword>
<dbReference type="EMBL" id="BPLQ01002854">
    <property type="protein sequence ID" value="GIX96054.1"/>
    <property type="molecule type" value="Genomic_DNA"/>
</dbReference>
<keyword evidence="1" id="KW-0880">Kelch repeat</keyword>
<dbReference type="Proteomes" id="UP001054837">
    <property type="component" value="Unassembled WGS sequence"/>
</dbReference>
<keyword evidence="5" id="KW-1185">Reference proteome</keyword>
<evidence type="ECO:0000256" key="1">
    <source>
        <dbReference type="ARBA" id="ARBA00022441"/>
    </source>
</evidence>
<dbReference type="Gene3D" id="2.120.10.80">
    <property type="entry name" value="Kelch-type beta propeller"/>
    <property type="match status" value="2"/>
</dbReference>
<name>A0AAV4PG42_9ARAC</name>
<feature type="region of interest" description="Disordered" evidence="3">
    <location>
        <begin position="1"/>
        <end position="35"/>
    </location>
</feature>
<reference evidence="4 5" key="1">
    <citation type="submission" date="2021-06" db="EMBL/GenBank/DDBJ databases">
        <title>Caerostris darwini draft genome.</title>
        <authorList>
            <person name="Kono N."/>
            <person name="Arakawa K."/>
        </authorList>
    </citation>
    <scope>NUCLEOTIDE SEQUENCE [LARGE SCALE GENOMIC DNA]</scope>
</reference>
<feature type="compositionally biased region" description="Basic residues" evidence="3">
    <location>
        <begin position="1"/>
        <end position="15"/>
    </location>
</feature>
<proteinExistence type="predicted"/>
<evidence type="ECO:0000313" key="4">
    <source>
        <dbReference type="EMBL" id="GIX96054.1"/>
    </source>
</evidence>
<gene>
    <name evidence="4" type="ORF">CDAR_7091</name>
</gene>
<dbReference type="PRINTS" id="PR00501">
    <property type="entry name" value="KELCHREPEAT"/>
</dbReference>
<organism evidence="4 5">
    <name type="scientific">Caerostris darwini</name>
    <dbReference type="NCBI Taxonomy" id="1538125"/>
    <lineage>
        <taxon>Eukaryota</taxon>
        <taxon>Metazoa</taxon>
        <taxon>Ecdysozoa</taxon>
        <taxon>Arthropoda</taxon>
        <taxon>Chelicerata</taxon>
        <taxon>Arachnida</taxon>
        <taxon>Araneae</taxon>
        <taxon>Araneomorphae</taxon>
        <taxon>Entelegynae</taxon>
        <taxon>Araneoidea</taxon>
        <taxon>Araneidae</taxon>
        <taxon>Caerostris</taxon>
    </lineage>
</organism>